<dbReference type="EMBL" id="CCYA01000253">
    <property type="protein sequence ID" value="CEH16956.1"/>
    <property type="molecule type" value="Genomic_DNA"/>
</dbReference>
<evidence type="ECO:0000313" key="1">
    <source>
        <dbReference type="EMBL" id="CEH16956.1"/>
    </source>
</evidence>
<dbReference type="Proteomes" id="UP000054845">
    <property type="component" value="Unassembled WGS sequence"/>
</dbReference>
<proteinExistence type="predicted"/>
<keyword evidence="2" id="KW-1185">Reference proteome</keyword>
<reference evidence="1 2" key="1">
    <citation type="submission" date="2014-09" db="EMBL/GenBank/DDBJ databases">
        <authorList>
            <person name="Magalhaes I.L.F."/>
            <person name="Oliveira U."/>
            <person name="Santos F.R."/>
            <person name="Vidigal T.H.D.A."/>
            <person name="Brescovit A.D."/>
            <person name="Santos A.J."/>
        </authorList>
    </citation>
    <scope>NUCLEOTIDE SEQUENCE [LARGE SCALE GENOMIC DNA]</scope>
</reference>
<accession>A0A0P1BLL4</accession>
<dbReference type="AlphaFoldDB" id="A0A0P1BLL4"/>
<sequence length="79" mass="9080">MCHPRPPTKSLARANSRRYQSIKVSSVLASECTALLRHRDFFIRDCKGLGTKDGSAPRERFARLSRMASRRRMQDACLR</sequence>
<protein>
    <submittedName>
        <fullName evidence="1">Uncharacterized protein</fullName>
    </submittedName>
</protein>
<name>A0A0P1BLL4_9BASI</name>
<evidence type="ECO:0000313" key="2">
    <source>
        <dbReference type="Proteomes" id="UP000054845"/>
    </source>
</evidence>
<organism evidence="1 2">
    <name type="scientific">Ceraceosorus bombacis</name>
    <dbReference type="NCBI Taxonomy" id="401625"/>
    <lineage>
        <taxon>Eukaryota</taxon>
        <taxon>Fungi</taxon>
        <taxon>Dikarya</taxon>
        <taxon>Basidiomycota</taxon>
        <taxon>Ustilaginomycotina</taxon>
        <taxon>Exobasidiomycetes</taxon>
        <taxon>Ceraceosorales</taxon>
        <taxon>Ceraceosoraceae</taxon>
        <taxon>Ceraceosorus</taxon>
    </lineage>
</organism>